<evidence type="ECO:0000256" key="8">
    <source>
        <dbReference type="SAM" id="Phobius"/>
    </source>
</evidence>
<accession>A0A6P8W0U2</accession>
<dbReference type="InterPro" id="IPR050578">
    <property type="entry name" value="MARVEL-CKLF_proteins"/>
</dbReference>
<dbReference type="PANTHER" id="PTHR22776:SF4">
    <property type="entry name" value="PROTEOLIPID PROTEIN 2"/>
    <property type="match status" value="1"/>
</dbReference>
<organism evidence="10 11">
    <name type="scientific">Gymnodraco acuticeps</name>
    <name type="common">Antarctic dragonfish</name>
    <dbReference type="NCBI Taxonomy" id="8218"/>
    <lineage>
        <taxon>Eukaryota</taxon>
        <taxon>Metazoa</taxon>
        <taxon>Chordata</taxon>
        <taxon>Craniata</taxon>
        <taxon>Vertebrata</taxon>
        <taxon>Euteleostomi</taxon>
        <taxon>Actinopterygii</taxon>
        <taxon>Neopterygii</taxon>
        <taxon>Teleostei</taxon>
        <taxon>Neoteleostei</taxon>
        <taxon>Acanthomorphata</taxon>
        <taxon>Eupercaria</taxon>
        <taxon>Perciformes</taxon>
        <taxon>Notothenioidei</taxon>
        <taxon>Bathydraconidae</taxon>
        <taxon>Gymnodraco</taxon>
    </lineage>
</organism>
<evidence type="ECO:0000256" key="4">
    <source>
        <dbReference type="ARBA" id="ARBA00023136"/>
    </source>
</evidence>
<dbReference type="InterPro" id="IPR008253">
    <property type="entry name" value="Marvel"/>
</dbReference>
<dbReference type="InParanoid" id="A0A6P8W0U2"/>
<sequence>MGDTNADSTGANFLQKLKDYVKTPKGVILAAEIVVSLIVIICFASSNYGGYSTVAICKMIFAIIFFVIFMMEIDKQILVINWVWTDLLRAGIGAVLYIIVSLVSVIGGTGDGARIAGGVFCLIAGLLFSYDTYTIFLHIKTIRQHTAASTEDRV</sequence>
<feature type="domain" description="MARVEL" evidence="9">
    <location>
        <begin position="20"/>
        <end position="140"/>
    </location>
</feature>
<keyword evidence="10" id="KW-1185">Reference proteome</keyword>
<name>A0A6P8W0U2_GYMAC</name>
<comment type="function">
    <text evidence="5">May play a role in cell differentiation in the intestinal epithelium.</text>
</comment>
<dbReference type="CTD" id="5355"/>
<dbReference type="KEGG" id="gacu:117563162"/>
<evidence type="ECO:0000256" key="2">
    <source>
        <dbReference type="ARBA" id="ARBA00022692"/>
    </source>
</evidence>
<protein>
    <recommendedName>
        <fullName evidence="6">Proteolipid protein 2</fullName>
    </recommendedName>
</protein>
<dbReference type="Proteomes" id="UP000515161">
    <property type="component" value="Unplaced"/>
</dbReference>
<evidence type="ECO:0000256" key="1">
    <source>
        <dbReference type="ARBA" id="ARBA00004141"/>
    </source>
</evidence>
<comment type="subcellular location">
    <subcellularLocation>
        <location evidence="1">Membrane</location>
        <topology evidence="1">Multi-pass membrane protein</topology>
    </subcellularLocation>
</comment>
<evidence type="ECO:0000256" key="7">
    <source>
        <dbReference type="PROSITE-ProRule" id="PRU00581"/>
    </source>
</evidence>
<evidence type="ECO:0000256" key="3">
    <source>
        <dbReference type="ARBA" id="ARBA00022989"/>
    </source>
</evidence>
<dbReference type="GO" id="GO:0016020">
    <property type="term" value="C:membrane"/>
    <property type="evidence" value="ECO:0007669"/>
    <property type="project" value="UniProtKB-SubCell"/>
</dbReference>
<dbReference type="Pfam" id="PF01284">
    <property type="entry name" value="MARVEL"/>
    <property type="match status" value="1"/>
</dbReference>
<dbReference type="PANTHER" id="PTHR22776">
    <property type="entry name" value="MARVEL-CONTAINING POTENTIAL LIPID RAFT-ASSOCIATED PROTEIN"/>
    <property type="match status" value="1"/>
</dbReference>
<keyword evidence="2 7" id="KW-0812">Transmembrane</keyword>
<feature type="transmembrane region" description="Helical" evidence="8">
    <location>
        <begin position="83"/>
        <end position="106"/>
    </location>
</feature>
<evidence type="ECO:0000313" key="11">
    <source>
        <dbReference type="RefSeq" id="XP_034097231.1"/>
    </source>
</evidence>
<gene>
    <name evidence="11" type="primary">plp2</name>
</gene>
<dbReference type="RefSeq" id="XP_034097231.1">
    <property type="nucleotide sequence ID" value="XM_034241340.1"/>
</dbReference>
<keyword evidence="4 7" id="KW-0472">Membrane</keyword>
<feature type="transmembrane region" description="Helical" evidence="8">
    <location>
        <begin position="112"/>
        <end position="130"/>
    </location>
</feature>
<dbReference type="AlphaFoldDB" id="A0A6P8W0U2"/>
<evidence type="ECO:0000256" key="6">
    <source>
        <dbReference type="ARBA" id="ARBA00039459"/>
    </source>
</evidence>
<reference evidence="11" key="1">
    <citation type="submission" date="2025-08" db="UniProtKB">
        <authorList>
            <consortium name="RefSeq"/>
        </authorList>
    </citation>
    <scope>IDENTIFICATION</scope>
</reference>
<feature type="transmembrane region" description="Helical" evidence="8">
    <location>
        <begin position="52"/>
        <end position="71"/>
    </location>
</feature>
<evidence type="ECO:0000256" key="5">
    <source>
        <dbReference type="ARBA" id="ARBA00037152"/>
    </source>
</evidence>
<evidence type="ECO:0000259" key="9">
    <source>
        <dbReference type="PROSITE" id="PS51225"/>
    </source>
</evidence>
<proteinExistence type="predicted"/>
<dbReference type="OrthoDB" id="9898022at2759"/>
<dbReference type="GeneID" id="117563162"/>
<dbReference type="FunCoup" id="A0A6P8W0U2">
    <property type="interactions" value="584"/>
</dbReference>
<dbReference type="PROSITE" id="PS51225">
    <property type="entry name" value="MARVEL"/>
    <property type="match status" value="1"/>
</dbReference>
<keyword evidence="3 8" id="KW-1133">Transmembrane helix</keyword>
<evidence type="ECO:0000313" key="10">
    <source>
        <dbReference type="Proteomes" id="UP000515161"/>
    </source>
</evidence>
<feature type="transmembrane region" description="Helical" evidence="8">
    <location>
        <begin position="26"/>
        <end position="46"/>
    </location>
</feature>